<keyword evidence="4" id="KW-1185">Reference proteome</keyword>
<sequence length="131" mass="14473">MVSRSLVFKVLGVIAGLVFLGVGVSERQNLGRVKRTGQEAVVAPIANYTEHRSRGMTTYTAEIRFKTVEGREVTKRSSFPAEALDDFRSGQPVKVLYDPRDPYEFVFEKQKPSWLLIGGGIAMALAALVLL</sequence>
<feature type="transmembrane region" description="Helical" evidence="1">
    <location>
        <begin position="113"/>
        <end position="130"/>
    </location>
</feature>
<keyword evidence="1" id="KW-0472">Membrane</keyword>
<dbReference type="Proteomes" id="UP000608513">
    <property type="component" value="Unassembled WGS sequence"/>
</dbReference>
<protein>
    <submittedName>
        <fullName evidence="3">DUF3592 domain-containing protein</fullName>
    </submittedName>
</protein>
<name>A0A923SEB8_9BURK</name>
<organism evidence="3 4">
    <name type="scientific">Ramlibacter cellulosilyticus</name>
    <dbReference type="NCBI Taxonomy" id="2764187"/>
    <lineage>
        <taxon>Bacteria</taxon>
        <taxon>Pseudomonadati</taxon>
        <taxon>Pseudomonadota</taxon>
        <taxon>Betaproteobacteria</taxon>
        <taxon>Burkholderiales</taxon>
        <taxon>Comamonadaceae</taxon>
        <taxon>Ramlibacter</taxon>
    </lineage>
</organism>
<evidence type="ECO:0000256" key="1">
    <source>
        <dbReference type="SAM" id="Phobius"/>
    </source>
</evidence>
<accession>A0A923SEB8</accession>
<gene>
    <name evidence="3" type="ORF">H8N03_24630</name>
</gene>
<comment type="caution">
    <text evidence="3">The sequence shown here is derived from an EMBL/GenBank/DDBJ whole genome shotgun (WGS) entry which is preliminary data.</text>
</comment>
<dbReference type="AlphaFoldDB" id="A0A923SEB8"/>
<dbReference type="Pfam" id="PF12158">
    <property type="entry name" value="DUF3592"/>
    <property type="match status" value="1"/>
</dbReference>
<proteinExistence type="predicted"/>
<evidence type="ECO:0000259" key="2">
    <source>
        <dbReference type="Pfam" id="PF12158"/>
    </source>
</evidence>
<evidence type="ECO:0000313" key="3">
    <source>
        <dbReference type="EMBL" id="MBC5786148.1"/>
    </source>
</evidence>
<keyword evidence="1" id="KW-1133">Transmembrane helix</keyword>
<dbReference type="RefSeq" id="WP_187078894.1">
    <property type="nucleotide sequence ID" value="NZ_JACORT010000015.1"/>
</dbReference>
<dbReference type="InterPro" id="IPR021994">
    <property type="entry name" value="DUF3592"/>
</dbReference>
<evidence type="ECO:0000313" key="4">
    <source>
        <dbReference type="Proteomes" id="UP000608513"/>
    </source>
</evidence>
<feature type="domain" description="DUF3592" evidence="2">
    <location>
        <begin position="46"/>
        <end position="109"/>
    </location>
</feature>
<dbReference type="EMBL" id="JACORT010000015">
    <property type="protein sequence ID" value="MBC5786148.1"/>
    <property type="molecule type" value="Genomic_DNA"/>
</dbReference>
<feature type="transmembrane region" description="Helical" evidence="1">
    <location>
        <begin position="6"/>
        <end position="25"/>
    </location>
</feature>
<reference evidence="3" key="1">
    <citation type="submission" date="2020-08" db="EMBL/GenBank/DDBJ databases">
        <title>Ramlibacter sp. USB13 16S ribosomal RNA gene genome sequencing and assembly.</title>
        <authorList>
            <person name="Kang M."/>
        </authorList>
    </citation>
    <scope>NUCLEOTIDE SEQUENCE</scope>
    <source>
        <strain evidence="3">USB13</strain>
    </source>
</reference>
<keyword evidence="1" id="KW-0812">Transmembrane</keyword>